<dbReference type="AlphaFoldDB" id="A0A5B2XMW5"/>
<keyword evidence="3" id="KW-1185">Reference proteome</keyword>
<dbReference type="RefSeq" id="WP_149848787.1">
    <property type="nucleotide sequence ID" value="NZ_VUOB01000011.1"/>
</dbReference>
<keyword evidence="2" id="KW-0808">Transferase</keyword>
<dbReference type="EMBL" id="VUOB01000011">
    <property type="protein sequence ID" value="KAA2264304.1"/>
    <property type="molecule type" value="Genomic_DNA"/>
</dbReference>
<dbReference type="CDD" id="cd04301">
    <property type="entry name" value="NAT_SF"/>
    <property type="match status" value="1"/>
</dbReference>
<gene>
    <name evidence="2" type="ORF">F0L68_07740</name>
</gene>
<proteinExistence type="predicted"/>
<evidence type="ECO:0000259" key="1">
    <source>
        <dbReference type="PROSITE" id="PS51186"/>
    </source>
</evidence>
<evidence type="ECO:0000313" key="3">
    <source>
        <dbReference type="Proteomes" id="UP000323454"/>
    </source>
</evidence>
<dbReference type="InterPro" id="IPR000182">
    <property type="entry name" value="GNAT_dom"/>
</dbReference>
<comment type="caution">
    <text evidence="2">The sequence shown here is derived from an EMBL/GenBank/DDBJ whole genome shotgun (WGS) entry which is preliminary data.</text>
</comment>
<dbReference type="InterPro" id="IPR016181">
    <property type="entry name" value="Acyl_CoA_acyltransferase"/>
</dbReference>
<dbReference type="Pfam" id="PF00583">
    <property type="entry name" value="Acetyltransf_1"/>
    <property type="match status" value="1"/>
</dbReference>
<dbReference type="PROSITE" id="PS51186">
    <property type="entry name" value="GNAT"/>
    <property type="match status" value="1"/>
</dbReference>
<feature type="domain" description="N-acetyltransferase" evidence="1">
    <location>
        <begin position="24"/>
        <end position="189"/>
    </location>
</feature>
<name>A0A5B2XMW5_9PSEU</name>
<reference evidence="2 3" key="1">
    <citation type="submission" date="2019-09" db="EMBL/GenBank/DDBJ databases">
        <title>Goodfellowia gen. nov., a new genus of the Pseudonocardineae related to Actinoalloteichus, containing Goodfellowia coeruleoviolacea gen. nov., comb. nov. gen. nov., comb. nov.</title>
        <authorList>
            <person name="Labeda D."/>
        </authorList>
    </citation>
    <scope>NUCLEOTIDE SEQUENCE [LARGE SCALE GENOMIC DNA]</scope>
    <source>
        <strain evidence="2 3">AN110305</strain>
    </source>
</reference>
<dbReference type="Proteomes" id="UP000323454">
    <property type="component" value="Unassembled WGS sequence"/>
</dbReference>
<sequence length="233" mass="25338">MTADQIDQIDQPAGSGPSAEFPLIPFAHLFGGQVDQARWLYEEAFPAGERVPFADLVEPDAGDVAWALVDGGDVLGMVSLCGLGEEYDGHWLFLRYFAVTAARRGQGLGGRLWRAMFRKLGTKSEPPNLLLEVEDPAEADVDRDEQLLRARRIAFYRRLGATLLPVADYRMPDLENEHGGGLPMLLMGAGAAGAPTPDEDELTRLVLALYLVHYGLSESDELVNKVVLSNGSG</sequence>
<evidence type="ECO:0000313" key="2">
    <source>
        <dbReference type="EMBL" id="KAA2264304.1"/>
    </source>
</evidence>
<reference evidence="2 3" key="2">
    <citation type="submission" date="2019-09" db="EMBL/GenBank/DDBJ databases">
        <authorList>
            <person name="Jin C."/>
        </authorList>
    </citation>
    <scope>NUCLEOTIDE SEQUENCE [LARGE SCALE GENOMIC DNA]</scope>
    <source>
        <strain evidence="2 3">AN110305</strain>
    </source>
</reference>
<dbReference type="Gene3D" id="3.40.630.30">
    <property type="match status" value="1"/>
</dbReference>
<dbReference type="GO" id="GO:0016747">
    <property type="term" value="F:acyltransferase activity, transferring groups other than amino-acyl groups"/>
    <property type="evidence" value="ECO:0007669"/>
    <property type="project" value="InterPro"/>
</dbReference>
<dbReference type="OrthoDB" id="3778501at2"/>
<accession>A0A5B2XMW5</accession>
<dbReference type="SUPFAM" id="SSF55729">
    <property type="entry name" value="Acyl-CoA N-acyltransferases (Nat)"/>
    <property type="match status" value="1"/>
</dbReference>
<organism evidence="2 3">
    <name type="scientific">Solihabitans fulvus</name>
    <dbReference type="NCBI Taxonomy" id="1892852"/>
    <lineage>
        <taxon>Bacteria</taxon>
        <taxon>Bacillati</taxon>
        <taxon>Actinomycetota</taxon>
        <taxon>Actinomycetes</taxon>
        <taxon>Pseudonocardiales</taxon>
        <taxon>Pseudonocardiaceae</taxon>
        <taxon>Solihabitans</taxon>
    </lineage>
</organism>
<protein>
    <submittedName>
        <fullName evidence="2">GNAT family N-acetyltransferase</fullName>
    </submittedName>
</protein>